<name>A0ABM4VUN0_COFAR</name>
<dbReference type="RefSeq" id="XP_071923231.1">
    <property type="nucleotide sequence ID" value="XM_072067130.1"/>
</dbReference>
<dbReference type="Proteomes" id="UP001652660">
    <property type="component" value="Chromosome 10e"/>
</dbReference>
<organism evidence="2 3">
    <name type="scientific">Coffea arabica</name>
    <name type="common">Arabian coffee</name>
    <dbReference type="NCBI Taxonomy" id="13443"/>
    <lineage>
        <taxon>Eukaryota</taxon>
        <taxon>Viridiplantae</taxon>
        <taxon>Streptophyta</taxon>
        <taxon>Embryophyta</taxon>
        <taxon>Tracheophyta</taxon>
        <taxon>Spermatophyta</taxon>
        <taxon>Magnoliopsida</taxon>
        <taxon>eudicotyledons</taxon>
        <taxon>Gunneridae</taxon>
        <taxon>Pentapetalae</taxon>
        <taxon>asterids</taxon>
        <taxon>lamiids</taxon>
        <taxon>Gentianales</taxon>
        <taxon>Rubiaceae</taxon>
        <taxon>Ixoroideae</taxon>
        <taxon>Gardenieae complex</taxon>
        <taxon>Bertiereae - Coffeeae clade</taxon>
        <taxon>Coffeeae</taxon>
        <taxon>Coffea</taxon>
    </lineage>
</organism>
<keyword evidence="2" id="KW-1185">Reference proteome</keyword>
<dbReference type="Gene3D" id="3.60.10.10">
    <property type="entry name" value="Endonuclease/exonuclease/phosphatase"/>
    <property type="match status" value="1"/>
</dbReference>
<sequence length="473" mass="53445">MPVSKWTLEFRVNQGVFIAPVWANFPDLPLPFFHKSQLSKLASMLGRLLRIDRATCDLRRPSAAQLGHEEGDYFKKNPSLRPSQVPRAIAPSAAVGTSKGRTIYIPKHQGVREEQPPHQPTTERGDTADNVEKSLQGQWREMPPASMAVEEKERGLVEPVHLDNKFAALTFMEENDDLTGVFAQHCQSFIDNDYPRSALLDEVDKELLSGLNLDSQGVEKVARKKICVDNAILLVILLEPMSDISKVEVVRCQLCLDHGSSFFNSKSGSVLYLSAVYAKCSRVGRLPLWKALEDLTMGMLDSWIVTGDFDMVLIAKERCEDSLVNVTNMEEVNSFMFTCGLSTVNFDGSLFTWTNGSIWQRLDRELVNSTWASAYALTKVFHLHRGRSDHSPLLIQVGKASSLVPDLRYLNIWYKHLSFMDLVSTAWRDSVSGVGMAYFYLKLVATRAKLRIWSKQVFENILFQVKMAKDLYK</sequence>
<accession>A0ABM4VUN0</accession>
<dbReference type="InterPro" id="IPR036691">
    <property type="entry name" value="Endo/exonu/phosph_ase_sf"/>
</dbReference>
<gene>
    <name evidence="3" type="primary">LOC140015217</name>
</gene>
<evidence type="ECO:0000313" key="3">
    <source>
        <dbReference type="RefSeq" id="XP_071923231.1"/>
    </source>
</evidence>
<evidence type="ECO:0008006" key="4">
    <source>
        <dbReference type="Google" id="ProtNLM"/>
    </source>
</evidence>
<protein>
    <recommendedName>
        <fullName evidence="4">DUF4283 domain-containing protein</fullName>
    </recommendedName>
</protein>
<reference evidence="3" key="1">
    <citation type="submission" date="2025-08" db="UniProtKB">
        <authorList>
            <consortium name="RefSeq"/>
        </authorList>
    </citation>
    <scope>IDENTIFICATION</scope>
    <source>
        <tissue evidence="3">Leaves</tissue>
    </source>
</reference>
<evidence type="ECO:0000256" key="1">
    <source>
        <dbReference type="SAM" id="MobiDB-lite"/>
    </source>
</evidence>
<dbReference type="SUPFAM" id="SSF56219">
    <property type="entry name" value="DNase I-like"/>
    <property type="match status" value="1"/>
</dbReference>
<dbReference type="PANTHER" id="PTHR33710">
    <property type="entry name" value="BNAC02G09200D PROTEIN"/>
    <property type="match status" value="1"/>
</dbReference>
<proteinExistence type="predicted"/>
<evidence type="ECO:0000313" key="2">
    <source>
        <dbReference type="Proteomes" id="UP001652660"/>
    </source>
</evidence>
<dbReference type="GeneID" id="140015217"/>
<dbReference type="PANTHER" id="PTHR33710:SF13">
    <property type="entry name" value="ENDONUCLEASE_EXONUCLEASE_PHOSPHATASE FAMILY PROTEIN"/>
    <property type="match status" value="1"/>
</dbReference>
<feature type="region of interest" description="Disordered" evidence="1">
    <location>
        <begin position="110"/>
        <end position="129"/>
    </location>
</feature>